<evidence type="ECO:0000256" key="11">
    <source>
        <dbReference type="PROSITE-ProRule" id="PRU00042"/>
    </source>
</evidence>
<dbReference type="EMBL" id="GBXI01012734">
    <property type="protein sequence ID" value="JAD01558.1"/>
    <property type="molecule type" value="Transcribed_RNA"/>
</dbReference>
<evidence type="ECO:0000256" key="9">
    <source>
        <dbReference type="ARBA" id="ARBA00023163"/>
    </source>
</evidence>
<dbReference type="EMBL" id="GBXI01003130">
    <property type="protein sequence ID" value="JAD11162.1"/>
    <property type="molecule type" value="Transcribed_RNA"/>
</dbReference>
<feature type="binding site" evidence="12">
    <location>
        <position position="7"/>
    </location>
    <ligand>
        <name>Zn(2+)</name>
        <dbReference type="ChEBI" id="CHEBI:29105"/>
    </ligand>
</feature>
<dbReference type="EMBL" id="GBXI01007678">
    <property type="protein sequence ID" value="JAD06614.1"/>
    <property type="molecule type" value="Transcribed_RNA"/>
</dbReference>
<keyword evidence="7" id="KW-0805">Transcription regulation</keyword>
<evidence type="ECO:0000256" key="10">
    <source>
        <dbReference type="ARBA" id="ARBA00023242"/>
    </source>
</evidence>
<accession>A0A0A1WTF6</accession>
<dbReference type="InterPro" id="IPR013087">
    <property type="entry name" value="Znf_C2H2_type"/>
</dbReference>
<dbReference type="AlphaFoldDB" id="A0A0A1WTF6"/>
<evidence type="ECO:0000256" key="12">
    <source>
        <dbReference type="PROSITE-ProRule" id="PRU01263"/>
    </source>
</evidence>
<dbReference type="GO" id="GO:0008270">
    <property type="term" value="F:zinc ion binding"/>
    <property type="evidence" value="ECO:0007669"/>
    <property type="project" value="UniProtKB-UniRule"/>
</dbReference>
<keyword evidence="5 11" id="KW-0863">Zinc-finger</keyword>
<dbReference type="Gene3D" id="3.30.160.60">
    <property type="entry name" value="Classic Zinc Finger"/>
    <property type="match status" value="5"/>
</dbReference>
<keyword evidence="8" id="KW-0238">DNA-binding</keyword>
<evidence type="ECO:0000259" key="14">
    <source>
        <dbReference type="PROSITE" id="PS51915"/>
    </source>
</evidence>
<dbReference type="InterPro" id="IPR036236">
    <property type="entry name" value="Znf_C2H2_sf"/>
</dbReference>
<feature type="domain" description="C2H2-type" evidence="13">
    <location>
        <begin position="414"/>
        <end position="442"/>
    </location>
</feature>
<dbReference type="GeneID" id="105212784"/>
<comment type="function">
    <text evidence="1">May be involved in transcriptional regulation.</text>
</comment>
<dbReference type="PROSITE" id="PS00028">
    <property type="entry name" value="ZINC_FINGER_C2H2_1"/>
    <property type="match status" value="7"/>
</dbReference>
<evidence type="ECO:0000256" key="2">
    <source>
        <dbReference type="ARBA" id="ARBA00004123"/>
    </source>
</evidence>
<keyword evidence="6 12" id="KW-0862">Zinc</keyword>
<keyword evidence="3 12" id="KW-0479">Metal-binding</keyword>
<dbReference type="PROSITE" id="PS50157">
    <property type="entry name" value="ZINC_FINGER_C2H2_2"/>
    <property type="match status" value="7"/>
</dbReference>
<gene>
    <name evidence="16" type="primary">ZNF37A_3</name>
    <name evidence="17" type="synonym">ZNF37A_0</name>
    <name evidence="18" type="synonym">ZNF37A_1</name>
    <name evidence="15" type="synonym">ZNF37A_2</name>
    <name evidence="17" type="ORF">g.14825</name>
    <name evidence="18" type="ORF">g.14841</name>
    <name evidence="15" type="ORF">g.14846</name>
    <name evidence="16" type="ORF">g.14850</name>
</gene>
<dbReference type="Pfam" id="PF00096">
    <property type="entry name" value="zf-C2H2"/>
    <property type="match status" value="4"/>
</dbReference>
<evidence type="ECO:0000256" key="6">
    <source>
        <dbReference type="ARBA" id="ARBA00022833"/>
    </source>
</evidence>
<dbReference type="SUPFAM" id="SSF57667">
    <property type="entry name" value="beta-beta-alpha zinc fingers"/>
    <property type="match status" value="4"/>
</dbReference>
<feature type="binding site" evidence="12">
    <location>
        <position position="65"/>
    </location>
    <ligand>
        <name>Zn(2+)</name>
        <dbReference type="ChEBI" id="CHEBI:29105"/>
    </ligand>
</feature>
<evidence type="ECO:0000259" key="13">
    <source>
        <dbReference type="PROSITE" id="PS50157"/>
    </source>
</evidence>
<sequence>MDSMKICRACLSPEGRVHLLDWYQPVDSLEYVLSYKECFCKCTQIKMSLKGDSNENNESQTQFLCYCCAKKLKDAYIFIEKAKQADNELRCMGIRHFPVGDVTSNFEWVAVKAKQIDAEITTESKFCVDVIEIKNVCHDHETNGKEIVLLNDQEQRNSDLKIENEFEGQNDGEHEIEALNSSGFSNFSNSTFESEVEKIKGNTKINHSKIKLKKMDELVNCEECKKTMTRKALIKHKPRHKPKIFLCQACPKTFREYHGLKNHELIHQENRERYPCEKCNQTFLSPYSYKKHVQTHENNRKPIYKCTQCEKSFLHKNGLTIHELHHKGASIECNICQKRYVRKVDLDTHLRTHSGESPFVCQICGKSFIHKRILNRHMQYHEGYFNYTCLTCGEKFSKYDKYYSHRMRHTGLPFKCGSCGKQFPDAYKIKRHIRGVHKIEKHDELEKLVVRINITKERRGRIVEVLKNPEEEKPT</sequence>
<feature type="domain" description="C2H2-type" evidence="13">
    <location>
        <begin position="359"/>
        <end position="383"/>
    </location>
</feature>
<dbReference type="SMART" id="SM00355">
    <property type="entry name" value="ZnF_C2H2"/>
    <property type="match status" value="8"/>
</dbReference>
<feature type="domain" description="ZAD" evidence="14">
    <location>
        <begin position="5"/>
        <end position="92"/>
    </location>
</feature>
<keyword evidence="4" id="KW-0677">Repeat</keyword>
<dbReference type="FunFam" id="3.30.160.60:FF:000097">
    <property type="entry name" value="Zinc finger protein"/>
    <property type="match status" value="1"/>
</dbReference>
<evidence type="ECO:0000313" key="15">
    <source>
        <dbReference type="EMBL" id="JAD01558.1"/>
    </source>
</evidence>
<dbReference type="PANTHER" id="PTHR24379">
    <property type="entry name" value="KRAB AND ZINC FINGER DOMAIN-CONTAINING"/>
    <property type="match status" value="1"/>
</dbReference>
<reference evidence="16" key="2">
    <citation type="journal article" date="2015" name="Gigascience">
        <title>Reconstructing a comprehensive transcriptome assembly of a white-pupal translocated strain of the pest fruit fly Bactrocera cucurbitae.</title>
        <authorList>
            <person name="Sim S.B."/>
            <person name="Calla B."/>
            <person name="Hall B."/>
            <person name="DeRego T."/>
            <person name="Geib S.M."/>
        </authorList>
    </citation>
    <scope>NUCLEOTIDE SEQUENCE</scope>
</reference>
<dbReference type="OrthoDB" id="7773830at2759"/>
<keyword evidence="9" id="KW-0804">Transcription</keyword>
<dbReference type="GO" id="GO:0003677">
    <property type="term" value="F:DNA binding"/>
    <property type="evidence" value="ECO:0007669"/>
    <property type="project" value="UniProtKB-KW"/>
</dbReference>
<evidence type="ECO:0000256" key="1">
    <source>
        <dbReference type="ARBA" id="ARBA00003767"/>
    </source>
</evidence>
<evidence type="ECO:0000313" key="16">
    <source>
        <dbReference type="EMBL" id="JAD02319.1"/>
    </source>
</evidence>
<evidence type="ECO:0000313" key="18">
    <source>
        <dbReference type="EMBL" id="JAD11162.1"/>
    </source>
</evidence>
<evidence type="ECO:0000256" key="3">
    <source>
        <dbReference type="ARBA" id="ARBA00022723"/>
    </source>
</evidence>
<evidence type="ECO:0000256" key="5">
    <source>
        <dbReference type="ARBA" id="ARBA00022771"/>
    </source>
</evidence>
<comment type="subcellular location">
    <subcellularLocation>
        <location evidence="2">Nucleus</location>
    </subcellularLocation>
</comment>
<dbReference type="PANTHER" id="PTHR24379:SF121">
    <property type="entry name" value="C2H2-TYPE DOMAIN-CONTAINING PROTEIN"/>
    <property type="match status" value="1"/>
</dbReference>
<feature type="domain" description="C2H2-type" evidence="13">
    <location>
        <begin position="387"/>
        <end position="411"/>
    </location>
</feature>
<feature type="domain" description="C2H2-type" evidence="13">
    <location>
        <begin position="331"/>
        <end position="358"/>
    </location>
</feature>
<reference evidence="16" key="1">
    <citation type="submission" date="2014-11" db="EMBL/GenBank/DDBJ databases">
        <authorList>
            <person name="Geib S."/>
        </authorList>
    </citation>
    <scope>NUCLEOTIDE SEQUENCE</scope>
</reference>
<dbReference type="InterPro" id="IPR012934">
    <property type="entry name" value="Znf_AD"/>
</dbReference>
<organism evidence="16">
    <name type="scientific">Zeugodacus cucurbitae</name>
    <name type="common">Melon fruit fly</name>
    <name type="synonym">Bactrocera cucurbitae</name>
    <dbReference type="NCBI Taxonomy" id="28588"/>
    <lineage>
        <taxon>Eukaryota</taxon>
        <taxon>Metazoa</taxon>
        <taxon>Ecdysozoa</taxon>
        <taxon>Arthropoda</taxon>
        <taxon>Hexapoda</taxon>
        <taxon>Insecta</taxon>
        <taxon>Pterygota</taxon>
        <taxon>Neoptera</taxon>
        <taxon>Endopterygota</taxon>
        <taxon>Diptera</taxon>
        <taxon>Brachycera</taxon>
        <taxon>Muscomorpha</taxon>
        <taxon>Tephritoidea</taxon>
        <taxon>Tephritidae</taxon>
        <taxon>Zeugodacus</taxon>
        <taxon>Zeugodacus</taxon>
    </lineage>
</organism>
<feature type="binding site" evidence="12">
    <location>
        <position position="10"/>
    </location>
    <ligand>
        <name>Zn(2+)</name>
        <dbReference type="ChEBI" id="CHEBI:29105"/>
    </ligand>
</feature>
<evidence type="ECO:0000256" key="8">
    <source>
        <dbReference type="ARBA" id="ARBA00023125"/>
    </source>
</evidence>
<feature type="domain" description="C2H2-type" evidence="13">
    <location>
        <begin position="304"/>
        <end position="331"/>
    </location>
</feature>
<evidence type="ECO:0000256" key="7">
    <source>
        <dbReference type="ARBA" id="ARBA00023015"/>
    </source>
</evidence>
<dbReference type="GO" id="GO:0005634">
    <property type="term" value="C:nucleus"/>
    <property type="evidence" value="ECO:0007669"/>
    <property type="project" value="UniProtKB-SubCell"/>
</dbReference>
<name>A0A0A1WTF6_ZEUCU</name>
<proteinExistence type="predicted"/>
<evidence type="ECO:0000256" key="4">
    <source>
        <dbReference type="ARBA" id="ARBA00022737"/>
    </source>
</evidence>
<protein>
    <submittedName>
        <fullName evidence="16">Zinc finger protein 37A</fullName>
    </submittedName>
</protein>
<feature type="domain" description="C2H2-type" evidence="13">
    <location>
        <begin position="245"/>
        <end position="272"/>
    </location>
</feature>
<dbReference type="SMART" id="SM00868">
    <property type="entry name" value="zf-AD"/>
    <property type="match status" value="1"/>
</dbReference>
<feature type="domain" description="C2H2-type" evidence="13">
    <location>
        <begin position="274"/>
        <end position="301"/>
    </location>
</feature>
<keyword evidence="10" id="KW-0539">Nucleus</keyword>
<dbReference type="PROSITE" id="PS51915">
    <property type="entry name" value="ZAD"/>
    <property type="match status" value="1"/>
</dbReference>
<evidence type="ECO:0000313" key="17">
    <source>
        <dbReference type="EMBL" id="JAD06614.1"/>
    </source>
</evidence>
<dbReference type="EMBL" id="GBXI01011973">
    <property type="protein sequence ID" value="JAD02319.1"/>
    <property type="molecule type" value="Transcribed_RNA"/>
</dbReference>
<feature type="binding site" evidence="12">
    <location>
        <position position="68"/>
    </location>
    <ligand>
        <name>Zn(2+)</name>
        <dbReference type="ChEBI" id="CHEBI:29105"/>
    </ligand>
</feature>